<dbReference type="GeneID" id="79790066"/>
<dbReference type="GO" id="GO:0016301">
    <property type="term" value="F:kinase activity"/>
    <property type="evidence" value="ECO:0007669"/>
    <property type="project" value="UniProtKB-KW"/>
</dbReference>
<keyword evidence="2" id="KW-0472">Membrane</keyword>
<feature type="transmembrane region" description="Helical" evidence="2">
    <location>
        <begin position="7"/>
        <end position="24"/>
    </location>
</feature>
<evidence type="ECO:0000256" key="1">
    <source>
        <dbReference type="SAM" id="MobiDB-lite"/>
    </source>
</evidence>
<keyword evidence="3" id="KW-0808">Transferase</keyword>
<evidence type="ECO:0000256" key="2">
    <source>
        <dbReference type="SAM" id="Phobius"/>
    </source>
</evidence>
<keyword evidence="2" id="KW-0812">Transmembrane</keyword>
<protein>
    <submittedName>
        <fullName evidence="3">Glycerate kinase</fullName>
    </submittedName>
</protein>
<feature type="compositionally biased region" description="Low complexity" evidence="1">
    <location>
        <begin position="142"/>
        <end position="157"/>
    </location>
</feature>
<feature type="transmembrane region" description="Helical" evidence="2">
    <location>
        <begin position="30"/>
        <end position="48"/>
    </location>
</feature>
<keyword evidence="4" id="KW-1185">Reference proteome</keyword>
<feature type="region of interest" description="Disordered" evidence="1">
    <location>
        <begin position="135"/>
        <end position="157"/>
    </location>
</feature>
<keyword evidence="3" id="KW-0418">Kinase</keyword>
<dbReference type="RefSeq" id="WP_011793448.1">
    <property type="nucleotide sequence ID" value="NZ_CP023687.1"/>
</dbReference>
<accession>A0ABY9APD5</accession>
<organism evidence="3 4">
    <name type="scientific">Paracidovorax citrulli</name>
    <name type="common">Acidovorax citrulli</name>
    <dbReference type="NCBI Taxonomy" id="80869"/>
    <lineage>
        <taxon>Bacteria</taxon>
        <taxon>Pseudomonadati</taxon>
        <taxon>Pseudomonadota</taxon>
        <taxon>Betaproteobacteria</taxon>
        <taxon>Burkholderiales</taxon>
        <taxon>Comamonadaceae</taxon>
        <taxon>Paracidovorax</taxon>
    </lineage>
</organism>
<keyword evidence="2" id="KW-1133">Transmembrane helix</keyword>
<evidence type="ECO:0000313" key="3">
    <source>
        <dbReference type="EMBL" id="WIY48777.1"/>
    </source>
</evidence>
<gene>
    <name evidence="3" type="ORF">QRO08_23655</name>
</gene>
<evidence type="ECO:0000313" key="4">
    <source>
        <dbReference type="Proteomes" id="UP001242732"/>
    </source>
</evidence>
<proteinExistence type="predicted"/>
<dbReference type="EMBL" id="CP127363">
    <property type="protein sequence ID" value="WIY48777.1"/>
    <property type="molecule type" value="Genomic_DNA"/>
</dbReference>
<sequence length="157" mass="16821">MNLLRRFFIPVLIALLVIAAYRSYGWQGIFAVGGGLVMWALLHFTRLMNVMRKAADRPIGYVGSAVMLNARLREGVNLMHVVAMTRSLGELLSPQGEEPERYRWTDGTQSHVTCEFRGGRLAAWELVRPAAEADAGAGGAAAGASDAPAPSVGPSAP</sequence>
<name>A0ABY9APD5_PARCI</name>
<dbReference type="Proteomes" id="UP001242732">
    <property type="component" value="Chromosome"/>
</dbReference>
<reference evidence="3 4" key="1">
    <citation type="submission" date="2023-06" db="EMBL/GenBank/DDBJ databases">
        <authorList>
            <person name="Ham H."/>
            <person name="Park D.S."/>
        </authorList>
    </citation>
    <scope>NUCLEOTIDE SEQUENCE [LARGE SCALE GENOMIC DNA]</scope>
    <source>
        <strain evidence="3 4">KACC 17005</strain>
    </source>
</reference>